<name>A0A9Y2IBG4_9PSEU</name>
<keyword evidence="2" id="KW-1185">Reference proteome</keyword>
<evidence type="ECO:0000313" key="1">
    <source>
        <dbReference type="EMBL" id="WIX76201.1"/>
    </source>
</evidence>
<organism evidence="1 2">
    <name type="scientific">Amycolatopsis carbonis</name>
    <dbReference type="NCBI Taxonomy" id="715471"/>
    <lineage>
        <taxon>Bacteria</taxon>
        <taxon>Bacillati</taxon>
        <taxon>Actinomycetota</taxon>
        <taxon>Actinomycetes</taxon>
        <taxon>Pseudonocardiales</taxon>
        <taxon>Pseudonocardiaceae</taxon>
        <taxon>Amycolatopsis</taxon>
    </lineage>
</organism>
<proteinExistence type="predicted"/>
<dbReference type="AlphaFoldDB" id="A0A9Y2IBG4"/>
<dbReference type="RefSeq" id="WP_285966952.1">
    <property type="nucleotide sequence ID" value="NZ_CP127294.1"/>
</dbReference>
<sequence>MPIRDGMGDGERRVREILRCLAEVEDRPIPDVTQEISRPDLDKQLFRTFPAEHDSGYTSLESGLQAVKGVRDLLATAARTALQGPHFAFAGRSPAAVGDLVRAAELGPARAGSYVIEVRLAANATARATPEEQFDGRMVLVQLHEAVAAAQTAVLTDRPAAFDEAVTAGVSADLCTALSGLSGSGGEPFEVTFRWARARPHDAPTSALAFPAHAEPLLKAAAARLRGLNASGPASVAGTISGLHDDDAGGDRWRIKVAGTLRTEHDRQSPRKSVWVRLPDQNTYDRAIAAHREHRQVSVSGELSSTTGRVELVPGRDLEI</sequence>
<accession>A0A9Y2IBG4</accession>
<evidence type="ECO:0000313" key="2">
    <source>
        <dbReference type="Proteomes" id="UP001236014"/>
    </source>
</evidence>
<protein>
    <submittedName>
        <fullName evidence="1">Uncharacterized protein</fullName>
    </submittedName>
</protein>
<dbReference type="KEGG" id="acab:QRX50_32655"/>
<reference evidence="1 2" key="1">
    <citation type="submission" date="2023-06" db="EMBL/GenBank/DDBJ databases">
        <authorList>
            <person name="Oyuntsetseg B."/>
            <person name="Kim S.B."/>
        </authorList>
    </citation>
    <scope>NUCLEOTIDE SEQUENCE [LARGE SCALE GENOMIC DNA]</scope>
    <source>
        <strain evidence="1 2">2-15</strain>
    </source>
</reference>
<dbReference type="Proteomes" id="UP001236014">
    <property type="component" value="Chromosome"/>
</dbReference>
<gene>
    <name evidence="1" type="ORF">QRX50_32655</name>
</gene>
<dbReference type="EMBL" id="CP127294">
    <property type="protein sequence ID" value="WIX76201.1"/>
    <property type="molecule type" value="Genomic_DNA"/>
</dbReference>